<feature type="non-terminal residue" evidence="2">
    <location>
        <position position="98"/>
    </location>
</feature>
<sequence length="98" mass="10006">MSHFSGGSFLAAYGWDETLEDDFSVHLSAGLTPARVVAVHRGLCDVVTADGPVRAVAPRADGPDPVAAPCTGDWAALRPVPRTVPGTAQEPDPAAGAD</sequence>
<reference evidence="3" key="1">
    <citation type="journal article" date="2019" name="Int. J. Syst. Evol. Microbiol.">
        <title>The Global Catalogue of Microorganisms (GCM) 10K type strain sequencing project: providing services to taxonomists for standard genome sequencing and annotation.</title>
        <authorList>
            <consortium name="The Broad Institute Genomics Platform"/>
            <consortium name="The Broad Institute Genome Sequencing Center for Infectious Disease"/>
            <person name="Wu L."/>
            <person name="Ma J."/>
        </authorList>
    </citation>
    <scope>NUCLEOTIDE SEQUENCE [LARGE SCALE GENOMIC DNA]</scope>
    <source>
        <strain evidence="3">JCM 31202</strain>
    </source>
</reference>
<feature type="region of interest" description="Disordered" evidence="1">
    <location>
        <begin position="77"/>
        <end position="98"/>
    </location>
</feature>
<name>A0ABW3F552_9ACTN</name>
<gene>
    <name evidence="2" type="ORF">ACFQ11_37740</name>
</gene>
<proteinExistence type="predicted"/>
<comment type="caution">
    <text evidence="2">The sequence shown here is derived from an EMBL/GenBank/DDBJ whole genome shotgun (WGS) entry which is preliminary data.</text>
</comment>
<protein>
    <submittedName>
        <fullName evidence="2">Uncharacterized protein</fullName>
    </submittedName>
</protein>
<evidence type="ECO:0000313" key="2">
    <source>
        <dbReference type="EMBL" id="MFD0906166.1"/>
    </source>
</evidence>
<accession>A0ABW3F552</accession>
<evidence type="ECO:0000313" key="3">
    <source>
        <dbReference type="Proteomes" id="UP001596972"/>
    </source>
</evidence>
<dbReference type="Proteomes" id="UP001596972">
    <property type="component" value="Unassembled WGS sequence"/>
</dbReference>
<organism evidence="2 3">
    <name type="scientific">Actinomadura sediminis</name>
    <dbReference type="NCBI Taxonomy" id="1038904"/>
    <lineage>
        <taxon>Bacteria</taxon>
        <taxon>Bacillati</taxon>
        <taxon>Actinomycetota</taxon>
        <taxon>Actinomycetes</taxon>
        <taxon>Streptosporangiales</taxon>
        <taxon>Thermomonosporaceae</taxon>
        <taxon>Actinomadura</taxon>
    </lineage>
</organism>
<keyword evidence="3" id="KW-1185">Reference proteome</keyword>
<dbReference type="EMBL" id="JBHTJA010000251">
    <property type="protein sequence ID" value="MFD0906166.1"/>
    <property type="molecule type" value="Genomic_DNA"/>
</dbReference>
<evidence type="ECO:0000256" key="1">
    <source>
        <dbReference type="SAM" id="MobiDB-lite"/>
    </source>
</evidence>